<dbReference type="EMBL" id="PYMJ01000109">
    <property type="protein sequence ID" value="PSU39709.1"/>
    <property type="molecule type" value="Genomic_DNA"/>
</dbReference>
<evidence type="ECO:0000256" key="1">
    <source>
        <dbReference type="RuleBase" id="RU003494"/>
    </source>
</evidence>
<comment type="similarity">
    <text evidence="1">Belongs to the GST superfamily.</text>
</comment>
<keyword evidence="4" id="KW-0808">Transferase</keyword>
<feature type="domain" description="GST N-terminal" evidence="2">
    <location>
        <begin position="1"/>
        <end position="80"/>
    </location>
</feature>
<evidence type="ECO:0000313" key="4">
    <source>
        <dbReference type="EMBL" id="PSU39709.1"/>
    </source>
</evidence>
<dbReference type="Pfam" id="PF00043">
    <property type="entry name" value="GST_C"/>
    <property type="match status" value="1"/>
</dbReference>
<dbReference type="AlphaFoldDB" id="A0A2T3J5J5"/>
<evidence type="ECO:0000259" key="2">
    <source>
        <dbReference type="PROSITE" id="PS50404"/>
    </source>
</evidence>
<organism evidence="4 5">
    <name type="scientific">Photobacterium frigidiphilum</name>
    <dbReference type="NCBI Taxonomy" id="264736"/>
    <lineage>
        <taxon>Bacteria</taxon>
        <taxon>Pseudomonadati</taxon>
        <taxon>Pseudomonadota</taxon>
        <taxon>Gammaproteobacteria</taxon>
        <taxon>Vibrionales</taxon>
        <taxon>Vibrionaceae</taxon>
        <taxon>Photobacterium</taxon>
    </lineage>
</organism>
<dbReference type="InterPro" id="IPR036282">
    <property type="entry name" value="Glutathione-S-Trfase_C_sf"/>
</dbReference>
<dbReference type="RefSeq" id="WP_107247114.1">
    <property type="nucleotide sequence ID" value="NZ_PYMJ01000109.1"/>
</dbReference>
<dbReference type="SUPFAM" id="SSF47616">
    <property type="entry name" value="GST C-terminal domain-like"/>
    <property type="match status" value="1"/>
</dbReference>
<dbReference type="OrthoDB" id="9810080at2"/>
<dbReference type="PROSITE" id="PS50405">
    <property type="entry name" value="GST_CTER"/>
    <property type="match status" value="1"/>
</dbReference>
<dbReference type="PANTHER" id="PTHR44051">
    <property type="entry name" value="GLUTATHIONE S-TRANSFERASE-RELATED"/>
    <property type="match status" value="1"/>
</dbReference>
<keyword evidence="5" id="KW-1185">Reference proteome</keyword>
<dbReference type="SFLD" id="SFLDG00358">
    <property type="entry name" value="Main_(cytGST)"/>
    <property type="match status" value="1"/>
</dbReference>
<dbReference type="InterPro" id="IPR004046">
    <property type="entry name" value="GST_C"/>
</dbReference>
<dbReference type="PROSITE" id="PS50404">
    <property type="entry name" value="GST_NTER"/>
    <property type="match status" value="1"/>
</dbReference>
<dbReference type="Gene3D" id="3.40.30.10">
    <property type="entry name" value="Glutaredoxin"/>
    <property type="match status" value="1"/>
</dbReference>
<proteinExistence type="inferred from homology"/>
<dbReference type="SFLD" id="SFLDS00019">
    <property type="entry name" value="Glutathione_Transferase_(cytos"/>
    <property type="match status" value="1"/>
</dbReference>
<name>A0A2T3J5J5_9GAMM</name>
<sequence>MITLYGYPRSRSLRVSWLLEESGLDWQYHLVDLMKGEHKSPSYQALNHQGKIPTLTDNDITLCESSAICFYIAEKYVPQWLPKSGTAESALHHQWVSFIISELEQPLWSMGKHKFALPEQIRLPEMLAVASWEFKKAAQTAETWLPDSDYVIGRSPSIADILLAHTLNWAVKFEQKLPTKLEKYRQKLNQRPALMRALNKEQQALGDH</sequence>
<dbReference type="InterPro" id="IPR040079">
    <property type="entry name" value="Glutathione_S-Trfase"/>
</dbReference>
<dbReference type="InterPro" id="IPR036249">
    <property type="entry name" value="Thioredoxin-like_sf"/>
</dbReference>
<dbReference type="SUPFAM" id="SSF52833">
    <property type="entry name" value="Thioredoxin-like"/>
    <property type="match status" value="1"/>
</dbReference>
<reference evidence="4 5" key="1">
    <citation type="submission" date="2018-01" db="EMBL/GenBank/DDBJ databases">
        <title>Whole genome sequencing of Histamine producing bacteria.</title>
        <authorList>
            <person name="Butler K."/>
        </authorList>
    </citation>
    <scope>NUCLEOTIDE SEQUENCE [LARGE SCALE GENOMIC DNA]</scope>
    <source>
        <strain evidence="4 5">JCM 12947</strain>
    </source>
</reference>
<dbReference type="Proteomes" id="UP000240987">
    <property type="component" value="Unassembled WGS sequence"/>
</dbReference>
<dbReference type="SFLD" id="SFLDG01150">
    <property type="entry name" value="Main.1:_Beta-like"/>
    <property type="match status" value="1"/>
</dbReference>
<accession>A0A2T3J5J5</accession>
<dbReference type="Gene3D" id="1.20.1050.10">
    <property type="match status" value="1"/>
</dbReference>
<evidence type="ECO:0000313" key="5">
    <source>
        <dbReference type="Proteomes" id="UP000240987"/>
    </source>
</evidence>
<gene>
    <name evidence="4" type="ORF">C9J12_29960</name>
</gene>
<evidence type="ECO:0000259" key="3">
    <source>
        <dbReference type="PROSITE" id="PS50405"/>
    </source>
</evidence>
<dbReference type="PANTHER" id="PTHR44051:SF8">
    <property type="entry name" value="GLUTATHIONE S-TRANSFERASE GSTA"/>
    <property type="match status" value="1"/>
</dbReference>
<dbReference type="CDD" id="cd03046">
    <property type="entry name" value="GST_N_GTT1_like"/>
    <property type="match status" value="1"/>
</dbReference>
<dbReference type="InterPro" id="IPR010987">
    <property type="entry name" value="Glutathione-S-Trfase_C-like"/>
</dbReference>
<dbReference type="GO" id="GO:0016740">
    <property type="term" value="F:transferase activity"/>
    <property type="evidence" value="ECO:0007669"/>
    <property type="project" value="UniProtKB-KW"/>
</dbReference>
<comment type="caution">
    <text evidence="4">The sequence shown here is derived from an EMBL/GenBank/DDBJ whole genome shotgun (WGS) entry which is preliminary data.</text>
</comment>
<dbReference type="Pfam" id="PF02798">
    <property type="entry name" value="GST_N"/>
    <property type="match status" value="1"/>
</dbReference>
<feature type="domain" description="GST C-terminal" evidence="3">
    <location>
        <begin position="85"/>
        <end position="208"/>
    </location>
</feature>
<protein>
    <submittedName>
        <fullName evidence="4">Glutathione S-transferase family protein</fullName>
    </submittedName>
</protein>
<dbReference type="InterPro" id="IPR004045">
    <property type="entry name" value="Glutathione_S-Trfase_N"/>
</dbReference>